<gene>
    <name evidence="1" type="ORF">CK203_092337</name>
</gene>
<comment type="caution">
    <text evidence="1">The sequence shown here is derived from an EMBL/GenBank/DDBJ whole genome shotgun (WGS) entry which is preliminary data.</text>
</comment>
<reference evidence="1 2" key="1">
    <citation type="journal article" date="2018" name="PLoS Genet.">
        <title>Population sequencing reveals clonal diversity and ancestral inbreeding in the grapevine cultivar Chardonnay.</title>
        <authorList>
            <person name="Roach M.J."/>
            <person name="Johnson D.L."/>
            <person name="Bohlmann J."/>
            <person name="van Vuuren H.J."/>
            <person name="Jones S.J."/>
            <person name="Pretorius I.S."/>
            <person name="Schmidt S.A."/>
            <person name="Borneman A.R."/>
        </authorList>
    </citation>
    <scope>NUCLEOTIDE SEQUENCE [LARGE SCALE GENOMIC DNA]</scope>
    <source>
        <strain evidence="2">cv. Chardonnay</strain>
        <tissue evidence="1">Leaf</tissue>
    </source>
</reference>
<name>A0A438DY96_VITVI</name>
<protein>
    <submittedName>
        <fullName evidence="1">Uncharacterized protein</fullName>
    </submittedName>
</protein>
<dbReference type="EMBL" id="QGNW01001458">
    <property type="protein sequence ID" value="RVW40463.1"/>
    <property type="molecule type" value="Genomic_DNA"/>
</dbReference>
<evidence type="ECO:0000313" key="2">
    <source>
        <dbReference type="Proteomes" id="UP000288805"/>
    </source>
</evidence>
<accession>A0A438DY96</accession>
<proteinExistence type="predicted"/>
<dbReference type="Proteomes" id="UP000288805">
    <property type="component" value="Unassembled WGS sequence"/>
</dbReference>
<organism evidence="1 2">
    <name type="scientific">Vitis vinifera</name>
    <name type="common">Grape</name>
    <dbReference type="NCBI Taxonomy" id="29760"/>
    <lineage>
        <taxon>Eukaryota</taxon>
        <taxon>Viridiplantae</taxon>
        <taxon>Streptophyta</taxon>
        <taxon>Embryophyta</taxon>
        <taxon>Tracheophyta</taxon>
        <taxon>Spermatophyta</taxon>
        <taxon>Magnoliopsida</taxon>
        <taxon>eudicotyledons</taxon>
        <taxon>Gunneridae</taxon>
        <taxon>Pentapetalae</taxon>
        <taxon>rosids</taxon>
        <taxon>Vitales</taxon>
        <taxon>Vitaceae</taxon>
        <taxon>Viteae</taxon>
        <taxon>Vitis</taxon>
    </lineage>
</organism>
<evidence type="ECO:0000313" key="1">
    <source>
        <dbReference type="EMBL" id="RVW40463.1"/>
    </source>
</evidence>
<sequence>MPTLGDSSNNNHLECVVKLASLLGSKARKVPTTYLGLPLGDPFKSPFVWDVVEKRFHKSSVIPKMVVLRLEKIQRDFLWGRGAFEQRPHLVEWYSIFKYKKLEGLVGKFGEELGGWYYLVGREDYGVG</sequence>
<dbReference type="AlphaFoldDB" id="A0A438DY96"/>